<dbReference type="OrthoDB" id="4991083at2"/>
<name>A0A0F0KNK6_9MICO</name>
<gene>
    <name evidence="2" type="ORF">RN51_01806</name>
</gene>
<organism evidence="2 3">
    <name type="scientific">Microbacterium oxydans</name>
    <dbReference type="NCBI Taxonomy" id="82380"/>
    <lineage>
        <taxon>Bacteria</taxon>
        <taxon>Bacillati</taxon>
        <taxon>Actinomycetota</taxon>
        <taxon>Actinomycetes</taxon>
        <taxon>Micrococcales</taxon>
        <taxon>Microbacteriaceae</taxon>
        <taxon>Microbacterium</taxon>
    </lineage>
</organism>
<evidence type="ECO:0000256" key="1">
    <source>
        <dbReference type="SAM" id="Phobius"/>
    </source>
</evidence>
<dbReference type="EMBL" id="JYIV01000025">
    <property type="protein sequence ID" value="KJL22492.1"/>
    <property type="molecule type" value="Genomic_DNA"/>
</dbReference>
<dbReference type="RefSeq" id="WP_052674658.1">
    <property type="nucleotide sequence ID" value="NZ_JYIV01000025.1"/>
</dbReference>
<dbReference type="Proteomes" id="UP000033725">
    <property type="component" value="Unassembled WGS sequence"/>
</dbReference>
<evidence type="ECO:0000313" key="3">
    <source>
        <dbReference type="Proteomes" id="UP000033725"/>
    </source>
</evidence>
<keyword evidence="1" id="KW-1133">Transmembrane helix</keyword>
<feature type="transmembrane region" description="Helical" evidence="1">
    <location>
        <begin position="103"/>
        <end position="131"/>
    </location>
</feature>
<keyword evidence="1" id="KW-0812">Transmembrane</keyword>
<protein>
    <submittedName>
        <fullName evidence="2">Uncharacterized protein</fullName>
    </submittedName>
</protein>
<keyword evidence="1" id="KW-0472">Membrane</keyword>
<comment type="caution">
    <text evidence="2">The sequence shown here is derived from an EMBL/GenBank/DDBJ whole genome shotgun (WGS) entry which is preliminary data.</text>
</comment>
<reference evidence="2 3" key="1">
    <citation type="submission" date="2015-02" db="EMBL/GenBank/DDBJ databases">
        <title>Draft genome sequences of ten Microbacterium spp. with emphasis on heavy metal contaminated environments.</title>
        <authorList>
            <person name="Corretto E."/>
        </authorList>
    </citation>
    <scope>NUCLEOTIDE SEQUENCE [LARGE SCALE GENOMIC DNA]</scope>
    <source>
        <strain evidence="2 3">BEL163</strain>
    </source>
</reference>
<accession>A0A0F0KNK6</accession>
<sequence length="132" mass="14663">MNALDAVGTIAEVLSWIGLGLGLPLLVIVFLVKMHDGSWLPHEVFILEDEHGRALARWFTAGDFRERPLRAEESIHWHGREEVDAFVSEHHPGLMRFEPRRPLLHAFQVLGITLTAVGAGAVILSVVLLFVG</sequence>
<dbReference type="AlphaFoldDB" id="A0A0F0KNK6"/>
<proteinExistence type="predicted"/>
<feature type="transmembrane region" description="Helical" evidence="1">
    <location>
        <begin position="13"/>
        <end position="32"/>
    </location>
</feature>
<evidence type="ECO:0000313" key="2">
    <source>
        <dbReference type="EMBL" id="KJL22492.1"/>
    </source>
</evidence>
<dbReference type="PATRIC" id="fig|82380.10.peg.1816"/>